<name>A0A9N7Z2R3_PLEPL</name>
<evidence type="ECO:0000313" key="3">
    <source>
        <dbReference type="Proteomes" id="UP001153269"/>
    </source>
</evidence>
<feature type="non-terminal residue" evidence="2">
    <location>
        <position position="111"/>
    </location>
</feature>
<gene>
    <name evidence="2" type="ORF">PLEPLA_LOCUS36841</name>
</gene>
<organism evidence="2 3">
    <name type="scientific">Pleuronectes platessa</name>
    <name type="common">European plaice</name>
    <dbReference type="NCBI Taxonomy" id="8262"/>
    <lineage>
        <taxon>Eukaryota</taxon>
        <taxon>Metazoa</taxon>
        <taxon>Chordata</taxon>
        <taxon>Craniata</taxon>
        <taxon>Vertebrata</taxon>
        <taxon>Euteleostomi</taxon>
        <taxon>Actinopterygii</taxon>
        <taxon>Neopterygii</taxon>
        <taxon>Teleostei</taxon>
        <taxon>Neoteleostei</taxon>
        <taxon>Acanthomorphata</taxon>
        <taxon>Carangaria</taxon>
        <taxon>Pleuronectiformes</taxon>
        <taxon>Pleuronectoidei</taxon>
        <taxon>Pleuronectidae</taxon>
        <taxon>Pleuronectes</taxon>
    </lineage>
</organism>
<protein>
    <submittedName>
        <fullName evidence="2">Uncharacterized protein</fullName>
    </submittedName>
</protein>
<evidence type="ECO:0000313" key="2">
    <source>
        <dbReference type="EMBL" id="CAB1449160.1"/>
    </source>
</evidence>
<dbReference type="AlphaFoldDB" id="A0A9N7Z2R3"/>
<accession>A0A9N7Z2R3</accession>
<evidence type="ECO:0000256" key="1">
    <source>
        <dbReference type="SAM" id="MobiDB-lite"/>
    </source>
</evidence>
<proteinExistence type="predicted"/>
<comment type="caution">
    <text evidence="2">The sequence shown here is derived from an EMBL/GenBank/DDBJ whole genome shotgun (WGS) entry which is preliminary data.</text>
</comment>
<sequence>HHHCQESISKFACLTLHPQPLIALPAQVVSSDITSEHIAAEWVGEGGPRRRQRKSRGLTGERDRGAGVREKEGKECEERHSVCVSVLELPPLILGGCCSVVQSDRPPAASQ</sequence>
<feature type="region of interest" description="Disordered" evidence="1">
    <location>
        <begin position="43"/>
        <end position="71"/>
    </location>
</feature>
<feature type="compositionally biased region" description="Basic and acidic residues" evidence="1">
    <location>
        <begin position="59"/>
        <end position="71"/>
    </location>
</feature>
<reference evidence="2" key="1">
    <citation type="submission" date="2020-03" db="EMBL/GenBank/DDBJ databases">
        <authorList>
            <person name="Weist P."/>
        </authorList>
    </citation>
    <scope>NUCLEOTIDE SEQUENCE</scope>
</reference>
<dbReference type="EMBL" id="CADEAL010004003">
    <property type="protein sequence ID" value="CAB1449160.1"/>
    <property type="molecule type" value="Genomic_DNA"/>
</dbReference>
<dbReference type="Proteomes" id="UP001153269">
    <property type="component" value="Unassembled WGS sequence"/>
</dbReference>
<keyword evidence="3" id="KW-1185">Reference proteome</keyword>